<reference evidence="2 3" key="1">
    <citation type="submission" date="2024-05" db="EMBL/GenBank/DDBJ databases">
        <title>Three bacterial strains, DH-69, EH-24, and ECK-19 isolated from coastal sediments.</title>
        <authorList>
            <person name="Ye Y.-Q."/>
            <person name="Du Z.-J."/>
        </authorList>
    </citation>
    <scope>NUCLEOTIDE SEQUENCE [LARGE SCALE GENOMIC DNA]</scope>
    <source>
        <strain evidence="2 3">ECK-19</strain>
    </source>
</reference>
<evidence type="ECO:0000313" key="2">
    <source>
        <dbReference type="EMBL" id="MEX6634131.1"/>
    </source>
</evidence>
<dbReference type="EMBL" id="JBEHZE010000001">
    <property type="protein sequence ID" value="MEX6634131.1"/>
    <property type="molecule type" value="Genomic_DNA"/>
</dbReference>
<gene>
    <name evidence="2" type="ORF">ABFZ84_11300</name>
</gene>
<dbReference type="InterPro" id="IPR029045">
    <property type="entry name" value="ClpP/crotonase-like_dom_sf"/>
</dbReference>
<dbReference type="Gene3D" id="3.90.226.10">
    <property type="entry name" value="2-enoyl-CoA Hydratase, Chain A, domain 1"/>
    <property type="match status" value="1"/>
</dbReference>
<evidence type="ECO:0000313" key="3">
    <source>
        <dbReference type="Proteomes" id="UP001560685"/>
    </source>
</evidence>
<keyword evidence="3" id="KW-1185">Reference proteome</keyword>
<protein>
    <recommendedName>
        <fullName evidence="4">Serine protease</fullName>
    </recommendedName>
</protein>
<dbReference type="RefSeq" id="WP_369314121.1">
    <property type="nucleotide sequence ID" value="NZ_JBEHZE010000001.1"/>
</dbReference>
<dbReference type="NCBIfam" id="NF047768">
    <property type="entry name" value="Clp_like_SDH"/>
    <property type="match status" value="1"/>
</dbReference>
<sequence length="319" mass="35321">MEAFFGALPILLILLFILSRNWSNQQRHTELVAKFTKIQKKRKSRVIAIVHRQEPMGMLGIPMLRYIDLNDAEDVLDAIRKTPPNKPLEFILHTPGGLVLPAVQIARAIKAHPGKKTVFVPHYAMSGGTLIALAADEIVLSEHAVLGPIDPQIGGLPAASVVRVAAEKPIQNTDDYTLVLADVGAMAINQLEKIARELLTGTVSENAAVSISQQLSSGRWTHDYPIAYGEAKEIGLNVSRDMPKEIMEMMALFPDSLKRNKSVKYIEDEPNAAIEGPNRVTLTGLQPQPGARSFSYGPWNPKELKSKPEEKRSPFWRRD</sequence>
<dbReference type="PANTHER" id="PTHR35984">
    <property type="entry name" value="PERIPLASMIC SERINE PROTEASE"/>
    <property type="match status" value="1"/>
</dbReference>
<accession>A0ABV3Z5P2</accession>
<dbReference type="SUPFAM" id="SSF52096">
    <property type="entry name" value="ClpP/crotonase"/>
    <property type="match status" value="1"/>
</dbReference>
<dbReference type="InterPro" id="IPR002825">
    <property type="entry name" value="Pept_S49_ser-pept_pro"/>
</dbReference>
<evidence type="ECO:0000256" key="1">
    <source>
        <dbReference type="SAM" id="MobiDB-lite"/>
    </source>
</evidence>
<feature type="region of interest" description="Disordered" evidence="1">
    <location>
        <begin position="277"/>
        <end position="319"/>
    </location>
</feature>
<proteinExistence type="predicted"/>
<dbReference type="Pfam" id="PF01972">
    <property type="entry name" value="SDH_protease"/>
    <property type="match status" value="1"/>
</dbReference>
<organism evidence="2 3">
    <name type="scientific">Hyphococcus lacteus</name>
    <dbReference type="NCBI Taxonomy" id="3143536"/>
    <lineage>
        <taxon>Bacteria</taxon>
        <taxon>Pseudomonadati</taxon>
        <taxon>Pseudomonadota</taxon>
        <taxon>Alphaproteobacteria</taxon>
        <taxon>Parvularculales</taxon>
        <taxon>Parvularculaceae</taxon>
        <taxon>Hyphococcus</taxon>
    </lineage>
</organism>
<name>A0ABV3Z5P2_9PROT</name>
<feature type="compositionally biased region" description="Basic and acidic residues" evidence="1">
    <location>
        <begin position="302"/>
        <end position="319"/>
    </location>
</feature>
<evidence type="ECO:0008006" key="4">
    <source>
        <dbReference type="Google" id="ProtNLM"/>
    </source>
</evidence>
<dbReference type="Proteomes" id="UP001560685">
    <property type="component" value="Unassembled WGS sequence"/>
</dbReference>
<dbReference type="PANTHER" id="PTHR35984:SF1">
    <property type="entry name" value="PERIPLASMIC SERINE PROTEASE"/>
    <property type="match status" value="1"/>
</dbReference>
<comment type="caution">
    <text evidence="2">The sequence shown here is derived from an EMBL/GenBank/DDBJ whole genome shotgun (WGS) entry which is preliminary data.</text>
</comment>